<feature type="region of interest" description="Disordered" evidence="1">
    <location>
        <begin position="221"/>
        <end position="253"/>
    </location>
</feature>
<protein>
    <submittedName>
        <fullName evidence="2">Uncharacterized protein</fullName>
    </submittedName>
</protein>
<evidence type="ECO:0000256" key="1">
    <source>
        <dbReference type="SAM" id="MobiDB-lite"/>
    </source>
</evidence>
<keyword evidence="3" id="KW-1185">Reference proteome</keyword>
<sequence>YIQTQMPPSRPDTPHLYPDTAPSTPYTSEIRPEYIERDTEFESIRQSVEPEMLLANWQRQSTPAHQDRSLTPSPISRRGDVDMLDSPLGRGEVPLMSPPITSVGTNTGRPISPTRPPIPPMPTGLSPFKVAKRDERHKSGVQGSKVDKRSVTGLPTKAKARSKSRSITKKLNSNRQPHPTVGELVGGEQSTMEISDNAAVTEPALFPLGRVGAEVANIEAQISQREEKDTKQKDGTPVRRSQRKNKGVRNSSE</sequence>
<feature type="compositionally biased region" description="Basic and acidic residues" evidence="1">
    <location>
        <begin position="224"/>
        <end position="237"/>
    </location>
</feature>
<feature type="compositionally biased region" description="Pro residues" evidence="1">
    <location>
        <begin position="113"/>
        <end position="122"/>
    </location>
</feature>
<proteinExistence type="predicted"/>
<evidence type="ECO:0000313" key="3">
    <source>
        <dbReference type="Proteomes" id="UP000027920"/>
    </source>
</evidence>
<dbReference type="Proteomes" id="UP000027920">
    <property type="component" value="Unassembled WGS sequence"/>
</dbReference>
<comment type="caution">
    <text evidence="2">The sequence shown here is derived from an EMBL/GenBank/DDBJ whole genome shotgun (WGS) entry which is preliminary data.</text>
</comment>
<feature type="compositionally biased region" description="Polar residues" evidence="1">
    <location>
        <begin position="99"/>
        <end position="108"/>
    </location>
</feature>
<feature type="compositionally biased region" description="Basic residues" evidence="1">
    <location>
        <begin position="158"/>
        <end position="168"/>
    </location>
</feature>
<gene>
    <name evidence="2" type="ORF">A1O9_06171</name>
</gene>
<feature type="non-terminal residue" evidence="2">
    <location>
        <position position="253"/>
    </location>
</feature>
<dbReference type="EMBL" id="AMGV01000004">
    <property type="protein sequence ID" value="KEF58245.1"/>
    <property type="molecule type" value="Genomic_DNA"/>
</dbReference>
<feature type="region of interest" description="Disordered" evidence="1">
    <location>
        <begin position="1"/>
        <end position="41"/>
    </location>
</feature>
<reference evidence="2 3" key="1">
    <citation type="submission" date="2013-03" db="EMBL/GenBank/DDBJ databases">
        <title>The Genome Sequence of Exophiala aquamarina CBS 119918.</title>
        <authorList>
            <consortium name="The Broad Institute Genomics Platform"/>
            <person name="Cuomo C."/>
            <person name="de Hoog S."/>
            <person name="Gorbushina A."/>
            <person name="Walker B."/>
            <person name="Young S.K."/>
            <person name="Zeng Q."/>
            <person name="Gargeya S."/>
            <person name="Fitzgerald M."/>
            <person name="Haas B."/>
            <person name="Abouelleil A."/>
            <person name="Allen A.W."/>
            <person name="Alvarado L."/>
            <person name="Arachchi H.M."/>
            <person name="Berlin A.M."/>
            <person name="Chapman S.B."/>
            <person name="Gainer-Dewar J."/>
            <person name="Goldberg J."/>
            <person name="Griggs A."/>
            <person name="Gujja S."/>
            <person name="Hansen M."/>
            <person name="Howarth C."/>
            <person name="Imamovic A."/>
            <person name="Ireland A."/>
            <person name="Larimer J."/>
            <person name="McCowan C."/>
            <person name="Murphy C."/>
            <person name="Pearson M."/>
            <person name="Poon T.W."/>
            <person name="Priest M."/>
            <person name="Roberts A."/>
            <person name="Saif S."/>
            <person name="Shea T."/>
            <person name="Sisk P."/>
            <person name="Sykes S."/>
            <person name="Wortman J."/>
            <person name="Nusbaum C."/>
            <person name="Birren B."/>
        </authorList>
    </citation>
    <scope>NUCLEOTIDE SEQUENCE [LARGE SCALE GENOMIC DNA]</scope>
    <source>
        <strain evidence="2 3">CBS 119918</strain>
    </source>
</reference>
<dbReference type="VEuPathDB" id="FungiDB:A1O9_06171"/>
<dbReference type="HOGENOM" id="CLU_1133482_0_0_1"/>
<feature type="compositionally biased region" description="Basic and acidic residues" evidence="1">
    <location>
        <begin position="30"/>
        <end position="41"/>
    </location>
</feature>
<dbReference type="GeneID" id="25281088"/>
<evidence type="ECO:0000313" key="2">
    <source>
        <dbReference type="EMBL" id="KEF58245.1"/>
    </source>
</evidence>
<organism evidence="2 3">
    <name type="scientific">Exophiala aquamarina CBS 119918</name>
    <dbReference type="NCBI Taxonomy" id="1182545"/>
    <lineage>
        <taxon>Eukaryota</taxon>
        <taxon>Fungi</taxon>
        <taxon>Dikarya</taxon>
        <taxon>Ascomycota</taxon>
        <taxon>Pezizomycotina</taxon>
        <taxon>Eurotiomycetes</taxon>
        <taxon>Chaetothyriomycetidae</taxon>
        <taxon>Chaetothyriales</taxon>
        <taxon>Herpotrichiellaceae</taxon>
        <taxon>Exophiala</taxon>
    </lineage>
</organism>
<name>A0A072PRV7_9EURO</name>
<dbReference type="RefSeq" id="XP_013260835.1">
    <property type="nucleotide sequence ID" value="XM_013405381.1"/>
</dbReference>
<dbReference type="AlphaFoldDB" id="A0A072PRV7"/>
<feature type="region of interest" description="Disordered" evidence="1">
    <location>
        <begin position="54"/>
        <end position="189"/>
    </location>
</feature>
<feature type="compositionally biased region" description="Polar residues" evidence="1">
    <location>
        <begin position="57"/>
        <end position="74"/>
    </location>
</feature>
<dbReference type="OrthoDB" id="4121327at2759"/>
<accession>A0A072PRV7</accession>
<feature type="non-terminal residue" evidence="2">
    <location>
        <position position="1"/>
    </location>
</feature>